<dbReference type="Gene3D" id="3.50.30.30">
    <property type="match status" value="2"/>
</dbReference>
<dbReference type="Pfam" id="PF17766">
    <property type="entry name" value="fn3_6"/>
    <property type="match status" value="2"/>
</dbReference>
<dbReference type="InterPro" id="IPR034197">
    <property type="entry name" value="Peptidases_S8_3"/>
</dbReference>
<dbReference type="GO" id="GO:0004252">
    <property type="term" value="F:serine-type endopeptidase activity"/>
    <property type="evidence" value="ECO:0007669"/>
    <property type="project" value="UniProtKB-UniRule"/>
</dbReference>
<dbReference type="PANTHER" id="PTHR10795">
    <property type="entry name" value="PROPROTEIN CONVERTASE SUBTILISIN/KEXIN"/>
    <property type="match status" value="1"/>
</dbReference>
<gene>
    <name evidence="10" type="ORF">STAS_18152</name>
</gene>
<comment type="similarity">
    <text evidence="1 7">Belongs to the peptidase S8 family.</text>
</comment>
<dbReference type="InterPro" id="IPR000209">
    <property type="entry name" value="Peptidase_S8/S53_dom"/>
</dbReference>
<dbReference type="Gene3D" id="3.40.50.200">
    <property type="entry name" value="Peptidase S8/S53 domain"/>
    <property type="match status" value="2"/>
</dbReference>
<keyword evidence="5 7" id="KW-0720">Serine protease</keyword>
<keyword evidence="2 7" id="KW-0645">Protease</keyword>
<dbReference type="InterPro" id="IPR023828">
    <property type="entry name" value="Peptidase_S8_Ser-AS"/>
</dbReference>
<feature type="active site" description="Charge relay system" evidence="7">
    <location>
        <position position="23"/>
    </location>
</feature>
<name>A0A5A7Q8R7_STRAF</name>
<dbReference type="PROSITE" id="PS00138">
    <property type="entry name" value="SUBTILASE_SER"/>
    <property type="match status" value="2"/>
</dbReference>
<feature type="active site" description="Charge relay system" evidence="7">
    <location>
        <position position="78"/>
    </location>
</feature>
<evidence type="ECO:0000313" key="11">
    <source>
        <dbReference type="Proteomes" id="UP000325081"/>
    </source>
</evidence>
<keyword evidence="11" id="KW-1185">Reference proteome</keyword>
<sequence>MGFPENANRNPSIESNTIVGVIDSGIWPESESFTDNGFGPPPTKWKGACNGGLNFTCNNKLIGARYYADDSARDMIGHGSHTASTAAGNLVPGASFYGIAGGTVRGGVPSARVVAYKACSLDECQTDALLAAFDDAIADGVDLISISIGGAPMELEDDVGISLGALHAFQRGILVVQSAGNKGTKGTVASVMPWIFTAAAATTDRGVVTRVALGDGMTFTGKAVSSTPMGSSTGVPVVYGKNVSGACDDFALWRCDSQCMQPSVVKGKVVLCNDYYGVRRAFTAGAVGVVGTLESFPIKLPFPMDFSQVSPLASSHLNDHDFQHVQTYFESTKSPTLDILKSESIRNVDAPKVAGFSSRGPNVILPDILKPDITAPGVEILAAFSPLASPSDYPSDKRSVKYSIMSGTSMSCPHVTGAAAYVKSFHPDWSPSAIKSALMTTARTMDASKDRLAEFSYGAGYIDPVKAVDPGLVYETFTEDYISMFCGLGYDSAKVRRIFDGNASCPRGPLLKPKDLNYPSLTRQIKTRRGDKAPAFIVKFRRTVTHVGPGRGRYTVTTSVGPTHNITVQPRILRFRKPGQKRLFNVIIAGVVDKGIMLSASLVWSDGVRKVYIVYMGAYPEGYDSPYNGNKLQEQHVNMLQQVVDESFISEALVRSYKRSFNGFAAYLTNQEQQNLANLKEVVSIFPSRTLWPQTTRSWDFVGFHENVDQHSNTASDIVIGVLDSGIWPESESFSDRDFGPPPKKWKGVCNGGKNFTCNKDEVGHGTHTASTAAGNRVAGTSFYGIADGTARGGAPWARVAAYKVCETGCHEADILAAFDDAIADGVDIITISVGSTIARDVKYDSISIGSLHAANIGILTVHSAGNNGFSPGTVTSVAPWIFTVGASTMDRGIVTKLTLGDGKKFDGKSVNSFKMKGSKLPLVYGKDVTSSCSETSARLCSPGCLNSSLITGKIVLCDDPKGIEEGLNAGAAGVISKQGITPDVSFVVPLPATTLVTDNLKLVQDYVNSTKDAKASIAISEPIKNTDAPLVASFSSKGPNIIIHDILKPDITAPGVEILAAYSPEAPASNYASDKRSVKYNILSGTSMSCPHVTGAAAYVKSIHPDWSPSAIKSALITTAWRMDPTKHKDAEFSYGAGHINPINATNPGLIYETSTEDYIKLLCKMGYPSEVVDKLFQDNTINCSKLQPAEVADMNYPSMTKGVKSGTASFSRTVTNVGSPNSTYTAKVEKAPECSSVTVEPTTLTFGQLNEKKSFVVSVKCDHRAISMASSSLVWSDGVHSVRSPIVVYVNQVL</sequence>
<evidence type="ECO:0000313" key="10">
    <source>
        <dbReference type="EMBL" id="GER41444.1"/>
    </source>
</evidence>
<protein>
    <submittedName>
        <fullName evidence="10">Subtilase family protein</fullName>
    </submittedName>
</protein>
<proteinExistence type="inferred from homology"/>
<dbReference type="CDD" id="cd02120">
    <property type="entry name" value="PA_subtilisin_like"/>
    <property type="match status" value="2"/>
</dbReference>
<accession>A0A5A7Q8R7</accession>
<evidence type="ECO:0000259" key="8">
    <source>
        <dbReference type="Pfam" id="PF00082"/>
    </source>
</evidence>
<evidence type="ECO:0000256" key="1">
    <source>
        <dbReference type="ARBA" id="ARBA00011073"/>
    </source>
</evidence>
<dbReference type="CDD" id="cd04852">
    <property type="entry name" value="Peptidases_S8_3"/>
    <property type="match status" value="2"/>
</dbReference>
<feature type="domain" description="Subtilisin-like protease fibronectin type-III" evidence="9">
    <location>
        <begin position="515"/>
        <end position="612"/>
    </location>
</feature>
<feature type="domain" description="Peptidase S8/S53" evidence="8">
    <location>
        <begin position="15"/>
        <end position="460"/>
    </location>
</feature>
<evidence type="ECO:0000259" key="9">
    <source>
        <dbReference type="Pfam" id="PF17766"/>
    </source>
</evidence>
<keyword evidence="3" id="KW-0732">Signal</keyword>
<dbReference type="EMBL" id="BKCP01006095">
    <property type="protein sequence ID" value="GER41444.1"/>
    <property type="molecule type" value="Genomic_DNA"/>
</dbReference>
<evidence type="ECO:0000256" key="6">
    <source>
        <dbReference type="PIRSR" id="PIRSR615500-1"/>
    </source>
</evidence>
<dbReference type="InterPro" id="IPR045051">
    <property type="entry name" value="SBT"/>
</dbReference>
<evidence type="ECO:0000256" key="7">
    <source>
        <dbReference type="PROSITE-ProRule" id="PRU01240"/>
    </source>
</evidence>
<dbReference type="Gene3D" id="2.60.40.2310">
    <property type="match status" value="2"/>
</dbReference>
<feature type="active site" description="Charge relay system" evidence="6 7">
    <location>
        <position position="1088"/>
    </location>
</feature>
<dbReference type="PROSITE" id="PS51892">
    <property type="entry name" value="SUBTILASE"/>
    <property type="match status" value="2"/>
</dbReference>
<dbReference type="Proteomes" id="UP000325081">
    <property type="component" value="Unassembled WGS sequence"/>
</dbReference>
<comment type="caution">
    <text evidence="10">The sequence shown here is derived from an EMBL/GenBank/DDBJ whole genome shotgun (WGS) entry which is preliminary data.</text>
</comment>
<dbReference type="InterPro" id="IPR036852">
    <property type="entry name" value="Peptidase_S8/S53_dom_sf"/>
</dbReference>
<evidence type="ECO:0000256" key="2">
    <source>
        <dbReference type="ARBA" id="ARBA00022670"/>
    </source>
</evidence>
<dbReference type="GO" id="GO:0006508">
    <property type="term" value="P:proteolysis"/>
    <property type="evidence" value="ECO:0007669"/>
    <property type="project" value="UniProtKB-KW"/>
</dbReference>
<feature type="active site" description="Charge relay system" evidence="6 7">
    <location>
        <position position="765"/>
    </location>
</feature>
<keyword evidence="4 7" id="KW-0378">Hydrolase</keyword>
<dbReference type="SUPFAM" id="SSF52743">
    <property type="entry name" value="Subtilisin-like"/>
    <property type="match status" value="2"/>
</dbReference>
<evidence type="ECO:0000256" key="5">
    <source>
        <dbReference type="ARBA" id="ARBA00022825"/>
    </source>
</evidence>
<feature type="active site" description="Charge relay system" evidence="7">
    <location>
        <position position="409"/>
    </location>
</feature>
<dbReference type="InterPro" id="IPR015500">
    <property type="entry name" value="Peptidase_S8_subtilisin-rel"/>
</dbReference>
<organism evidence="10 11">
    <name type="scientific">Striga asiatica</name>
    <name type="common">Asiatic witchweed</name>
    <name type="synonym">Buchnera asiatica</name>
    <dbReference type="NCBI Taxonomy" id="4170"/>
    <lineage>
        <taxon>Eukaryota</taxon>
        <taxon>Viridiplantae</taxon>
        <taxon>Streptophyta</taxon>
        <taxon>Embryophyta</taxon>
        <taxon>Tracheophyta</taxon>
        <taxon>Spermatophyta</taxon>
        <taxon>Magnoliopsida</taxon>
        <taxon>eudicotyledons</taxon>
        <taxon>Gunneridae</taxon>
        <taxon>Pentapetalae</taxon>
        <taxon>asterids</taxon>
        <taxon>lamiids</taxon>
        <taxon>Lamiales</taxon>
        <taxon>Orobanchaceae</taxon>
        <taxon>Buchnereae</taxon>
        <taxon>Striga</taxon>
    </lineage>
</organism>
<feature type="active site" description="Charge relay system" evidence="6 7">
    <location>
        <position position="724"/>
    </location>
</feature>
<dbReference type="InterPro" id="IPR041469">
    <property type="entry name" value="Subtilisin-like_FN3"/>
</dbReference>
<dbReference type="OrthoDB" id="4803627at2759"/>
<feature type="domain" description="Peptidase S8/S53" evidence="8">
    <location>
        <begin position="716"/>
        <end position="1139"/>
    </location>
</feature>
<dbReference type="Pfam" id="PF00082">
    <property type="entry name" value="Peptidase_S8"/>
    <property type="match status" value="2"/>
</dbReference>
<reference evidence="11" key="1">
    <citation type="journal article" date="2019" name="Curr. Biol.">
        <title>Genome Sequence of Striga asiatica Provides Insight into the Evolution of Plant Parasitism.</title>
        <authorList>
            <person name="Yoshida S."/>
            <person name="Kim S."/>
            <person name="Wafula E.K."/>
            <person name="Tanskanen J."/>
            <person name="Kim Y.M."/>
            <person name="Honaas L."/>
            <person name="Yang Z."/>
            <person name="Spallek T."/>
            <person name="Conn C.E."/>
            <person name="Ichihashi Y."/>
            <person name="Cheong K."/>
            <person name="Cui S."/>
            <person name="Der J.P."/>
            <person name="Gundlach H."/>
            <person name="Jiao Y."/>
            <person name="Hori C."/>
            <person name="Ishida J.K."/>
            <person name="Kasahara H."/>
            <person name="Kiba T."/>
            <person name="Kim M.S."/>
            <person name="Koo N."/>
            <person name="Laohavisit A."/>
            <person name="Lee Y.H."/>
            <person name="Lumba S."/>
            <person name="McCourt P."/>
            <person name="Mortimer J.C."/>
            <person name="Mutuku J.M."/>
            <person name="Nomura T."/>
            <person name="Sasaki-Sekimoto Y."/>
            <person name="Seto Y."/>
            <person name="Wang Y."/>
            <person name="Wakatake T."/>
            <person name="Sakakibara H."/>
            <person name="Demura T."/>
            <person name="Yamaguchi S."/>
            <person name="Yoneyama K."/>
            <person name="Manabe R.I."/>
            <person name="Nelson D.C."/>
            <person name="Schulman A.H."/>
            <person name="Timko M.P."/>
            <person name="dePamphilis C.W."/>
            <person name="Choi D."/>
            <person name="Shirasu K."/>
        </authorList>
    </citation>
    <scope>NUCLEOTIDE SEQUENCE [LARGE SCALE GENOMIC DNA]</scope>
    <source>
        <strain evidence="11">cv. UVA1</strain>
    </source>
</reference>
<evidence type="ECO:0000256" key="3">
    <source>
        <dbReference type="ARBA" id="ARBA00022729"/>
    </source>
</evidence>
<dbReference type="PRINTS" id="PR00723">
    <property type="entry name" value="SUBTILISIN"/>
</dbReference>
<evidence type="ECO:0000256" key="4">
    <source>
        <dbReference type="ARBA" id="ARBA00022801"/>
    </source>
</evidence>
<feature type="domain" description="Subtilisin-like protease fibronectin type-III" evidence="9">
    <location>
        <begin position="1195"/>
        <end position="1290"/>
    </location>
</feature>